<feature type="chain" id="PRO_5039730527" evidence="1">
    <location>
        <begin position="22"/>
        <end position="388"/>
    </location>
</feature>
<evidence type="ECO:0000313" key="2">
    <source>
        <dbReference type="EMBL" id="MBC8595920.1"/>
    </source>
</evidence>
<name>A0A926ISV5_9FIRM</name>
<evidence type="ECO:0000313" key="3">
    <source>
        <dbReference type="Proteomes" id="UP000647416"/>
    </source>
</evidence>
<comment type="caution">
    <text evidence="2">The sequence shown here is derived from an EMBL/GenBank/DDBJ whole genome shotgun (WGS) entry which is preliminary data.</text>
</comment>
<dbReference type="Proteomes" id="UP000647416">
    <property type="component" value="Unassembled WGS sequence"/>
</dbReference>
<keyword evidence="3" id="KW-1185">Reference proteome</keyword>
<feature type="signal peptide" evidence="1">
    <location>
        <begin position="1"/>
        <end position="21"/>
    </location>
</feature>
<proteinExistence type="predicted"/>
<dbReference type="RefSeq" id="WP_262431499.1">
    <property type="nucleotide sequence ID" value="NZ_JACRTE010000003.1"/>
</dbReference>
<dbReference type="AlphaFoldDB" id="A0A926ISV5"/>
<protein>
    <submittedName>
        <fullName evidence="2">Uncharacterized protein</fullName>
    </submittedName>
</protein>
<keyword evidence="1" id="KW-0732">Signal</keyword>
<reference evidence="2" key="1">
    <citation type="submission" date="2020-08" db="EMBL/GenBank/DDBJ databases">
        <title>Genome public.</title>
        <authorList>
            <person name="Liu C."/>
            <person name="Sun Q."/>
        </authorList>
    </citation>
    <scope>NUCLEOTIDE SEQUENCE</scope>
    <source>
        <strain evidence="2">NSJ-50</strain>
    </source>
</reference>
<accession>A0A926ISV5</accession>
<evidence type="ECO:0000256" key="1">
    <source>
        <dbReference type="SAM" id="SignalP"/>
    </source>
</evidence>
<organism evidence="2 3">
    <name type="scientific">Qingrenia yutianensis</name>
    <dbReference type="NCBI Taxonomy" id="2763676"/>
    <lineage>
        <taxon>Bacteria</taxon>
        <taxon>Bacillati</taxon>
        <taxon>Bacillota</taxon>
        <taxon>Clostridia</taxon>
        <taxon>Eubacteriales</taxon>
        <taxon>Oscillospiraceae</taxon>
        <taxon>Qingrenia</taxon>
    </lineage>
</organism>
<gene>
    <name evidence="2" type="ORF">H8706_03430</name>
</gene>
<dbReference type="EMBL" id="JACRTE010000003">
    <property type="protein sequence ID" value="MBC8595920.1"/>
    <property type="molecule type" value="Genomic_DNA"/>
</dbReference>
<sequence>MKILKSLSLVLVLTVVFSSFAISSFAADAEEADAEDKVIISSIDDLPDITNFKTDPGKISVSENGNVLSLTAGNFANGVTNYRLAGYEAGYRFIINSNRYMKLGNISFDLWKNYKKLRIEFNIKIDNDTDGISFRTHRFTAPKIVSGDSNAYYIFSVGGKDMITPLTSSEKGYTYRTANSKNSAISKGEWHNVVIEIGANGVNKEVKFFIDNADVSNDIMVLKGNTNNNTATEIASEPMNIHDDSIGFGGEWAKGCALIPNGKQSSAFGVSLSGLKMTATNTDFTPRAAGKITAEELKGTANTETGKIDTSAIVYNLTGETKNVKLIIAYYDSEKNLADVKTEVISVANTLVNNVNKAFDKPSAYASAKVFLWTDTEIIPLAKSADVK</sequence>